<feature type="domain" description="HTH gntR-type" evidence="4">
    <location>
        <begin position="14"/>
        <end position="81"/>
    </location>
</feature>
<dbReference type="Pfam" id="PF00392">
    <property type="entry name" value="GntR"/>
    <property type="match status" value="1"/>
</dbReference>
<keyword evidence="3" id="KW-0804">Transcription</keyword>
<organism evidence="5 6">
    <name type="scientific">Undibacterium jejuense</name>
    <dbReference type="NCBI Taxonomy" id="1344949"/>
    <lineage>
        <taxon>Bacteria</taxon>
        <taxon>Pseudomonadati</taxon>
        <taxon>Pseudomonadota</taxon>
        <taxon>Betaproteobacteria</taxon>
        <taxon>Burkholderiales</taxon>
        <taxon>Oxalobacteraceae</taxon>
        <taxon>Undibacterium</taxon>
    </lineage>
</organism>
<dbReference type="InterPro" id="IPR036388">
    <property type="entry name" value="WH-like_DNA-bd_sf"/>
</dbReference>
<evidence type="ECO:0000313" key="5">
    <source>
        <dbReference type="EMBL" id="MBC3862917.1"/>
    </source>
</evidence>
<keyword evidence="2" id="KW-0238">DNA-binding</keyword>
<proteinExistence type="predicted"/>
<keyword evidence="1" id="KW-0805">Transcription regulation</keyword>
<dbReference type="GO" id="GO:0003677">
    <property type="term" value="F:DNA binding"/>
    <property type="evidence" value="ECO:0007669"/>
    <property type="project" value="UniProtKB-KW"/>
</dbReference>
<reference evidence="5" key="1">
    <citation type="submission" date="2020-08" db="EMBL/GenBank/DDBJ databases">
        <title>Novel species isolated from subtropical streams in China.</title>
        <authorList>
            <person name="Lu H."/>
        </authorList>
    </citation>
    <scope>NUCLEOTIDE SEQUENCE</scope>
    <source>
        <strain evidence="5">KACC 12607</strain>
    </source>
</reference>
<dbReference type="PANTHER" id="PTHR43537">
    <property type="entry name" value="TRANSCRIPTIONAL REGULATOR, GNTR FAMILY"/>
    <property type="match status" value="1"/>
</dbReference>
<dbReference type="SUPFAM" id="SSF46785">
    <property type="entry name" value="Winged helix' DNA-binding domain"/>
    <property type="match status" value="1"/>
</dbReference>
<dbReference type="EMBL" id="JACOFV010000011">
    <property type="protein sequence ID" value="MBC3862917.1"/>
    <property type="molecule type" value="Genomic_DNA"/>
</dbReference>
<keyword evidence="6" id="KW-1185">Reference proteome</keyword>
<dbReference type="InterPro" id="IPR011711">
    <property type="entry name" value="GntR_C"/>
</dbReference>
<evidence type="ECO:0000256" key="3">
    <source>
        <dbReference type="ARBA" id="ARBA00023163"/>
    </source>
</evidence>
<sequence length="221" mass="24556">MRINPENPAPAEKKRAADIAYDKLESLIVTMELTPGAPIIEAELIQKTGLGRTPLREALMRMSSNGLIRQMPRRGLVVSDIEASAHLSLLETRRVLERLIAQNAAERASTQQGKELVVCAEQMLISAKRRTLTEYMEADQAFDHIVQDACNNPSAVAAVIPLIIKSRRFWYAYQHEGDLEECARCHLLVAKAIAKGKKELATKAIDGLMDYLESFAKTTVV</sequence>
<dbReference type="InterPro" id="IPR000524">
    <property type="entry name" value="Tscrpt_reg_HTH_GntR"/>
</dbReference>
<gene>
    <name evidence="5" type="ORF">H8K32_12465</name>
</gene>
<evidence type="ECO:0000259" key="4">
    <source>
        <dbReference type="PROSITE" id="PS50949"/>
    </source>
</evidence>
<dbReference type="SUPFAM" id="SSF48008">
    <property type="entry name" value="GntR ligand-binding domain-like"/>
    <property type="match status" value="1"/>
</dbReference>
<evidence type="ECO:0000313" key="6">
    <source>
        <dbReference type="Proteomes" id="UP000634011"/>
    </source>
</evidence>
<dbReference type="InterPro" id="IPR036390">
    <property type="entry name" value="WH_DNA-bd_sf"/>
</dbReference>
<dbReference type="Gene3D" id="1.20.120.530">
    <property type="entry name" value="GntR ligand-binding domain-like"/>
    <property type="match status" value="1"/>
</dbReference>
<accession>A0A923KIN2</accession>
<dbReference type="RefSeq" id="WP_186912867.1">
    <property type="nucleotide sequence ID" value="NZ_JACOFV010000011.1"/>
</dbReference>
<dbReference type="SMART" id="SM00895">
    <property type="entry name" value="FCD"/>
    <property type="match status" value="1"/>
</dbReference>
<dbReference type="AlphaFoldDB" id="A0A923KIN2"/>
<comment type="caution">
    <text evidence="5">The sequence shown here is derived from an EMBL/GenBank/DDBJ whole genome shotgun (WGS) entry which is preliminary data.</text>
</comment>
<protein>
    <submittedName>
        <fullName evidence="5">GntR family transcriptional regulator</fullName>
    </submittedName>
</protein>
<dbReference type="InterPro" id="IPR008920">
    <property type="entry name" value="TF_FadR/GntR_C"/>
</dbReference>
<dbReference type="Gene3D" id="1.10.10.10">
    <property type="entry name" value="Winged helix-like DNA-binding domain superfamily/Winged helix DNA-binding domain"/>
    <property type="match status" value="1"/>
</dbReference>
<dbReference type="PANTHER" id="PTHR43537:SF45">
    <property type="entry name" value="GNTR FAMILY REGULATORY PROTEIN"/>
    <property type="match status" value="1"/>
</dbReference>
<name>A0A923KIN2_9BURK</name>
<dbReference type="PROSITE" id="PS50949">
    <property type="entry name" value="HTH_GNTR"/>
    <property type="match status" value="1"/>
</dbReference>
<dbReference type="Proteomes" id="UP000634011">
    <property type="component" value="Unassembled WGS sequence"/>
</dbReference>
<dbReference type="Pfam" id="PF07729">
    <property type="entry name" value="FCD"/>
    <property type="match status" value="1"/>
</dbReference>
<dbReference type="SMART" id="SM00345">
    <property type="entry name" value="HTH_GNTR"/>
    <property type="match status" value="1"/>
</dbReference>
<evidence type="ECO:0000256" key="2">
    <source>
        <dbReference type="ARBA" id="ARBA00023125"/>
    </source>
</evidence>
<evidence type="ECO:0000256" key="1">
    <source>
        <dbReference type="ARBA" id="ARBA00023015"/>
    </source>
</evidence>
<dbReference type="GO" id="GO:0003700">
    <property type="term" value="F:DNA-binding transcription factor activity"/>
    <property type="evidence" value="ECO:0007669"/>
    <property type="project" value="InterPro"/>
</dbReference>